<proteinExistence type="predicted"/>
<name>A0A6M3L9X8_9ZZZZ</name>
<dbReference type="AlphaFoldDB" id="A0A6M3L9X8"/>
<sequence>MDKNPFDDFEGELKIPEETPQTMALINSKAWSQIIKFLKKDIDTAGEIVYNLTKKYEITKSIEDVKKAHEASKTFITMLQTNAAAHFALFIGLETTDPQLREKHLNSFMNGIEETVHKYFKQIYPGGGL</sequence>
<accession>A0A6M3L9X8</accession>
<reference evidence="1" key="1">
    <citation type="submission" date="2020-03" db="EMBL/GenBank/DDBJ databases">
        <title>The deep terrestrial virosphere.</title>
        <authorList>
            <person name="Holmfeldt K."/>
            <person name="Nilsson E."/>
            <person name="Simone D."/>
            <person name="Lopez-Fernandez M."/>
            <person name="Wu X."/>
            <person name="de Brujin I."/>
            <person name="Lundin D."/>
            <person name="Andersson A."/>
            <person name="Bertilsson S."/>
            <person name="Dopson M."/>
        </authorList>
    </citation>
    <scope>NUCLEOTIDE SEQUENCE</scope>
    <source>
        <strain evidence="1">MM415B03409</strain>
    </source>
</reference>
<evidence type="ECO:0000313" key="1">
    <source>
        <dbReference type="EMBL" id="QJA91303.1"/>
    </source>
</evidence>
<dbReference type="EMBL" id="MT142977">
    <property type="protein sequence ID" value="QJA91303.1"/>
    <property type="molecule type" value="Genomic_DNA"/>
</dbReference>
<protein>
    <submittedName>
        <fullName evidence="1">Uncharacterized protein</fullName>
    </submittedName>
</protein>
<gene>
    <name evidence="1" type="ORF">MM415B03409_0008</name>
</gene>
<organism evidence="1">
    <name type="scientific">viral metagenome</name>
    <dbReference type="NCBI Taxonomy" id="1070528"/>
    <lineage>
        <taxon>unclassified sequences</taxon>
        <taxon>metagenomes</taxon>
        <taxon>organismal metagenomes</taxon>
    </lineage>
</organism>